<feature type="transmembrane region" description="Helical" evidence="1">
    <location>
        <begin position="80"/>
        <end position="98"/>
    </location>
</feature>
<accession>A0ABU9CIW0</accession>
<comment type="caution">
    <text evidence="2">The sequence shown here is derived from an EMBL/GenBank/DDBJ whole genome shotgun (WGS) entry which is preliminary data.</text>
</comment>
<protein>
    <submittedName>
        <fullName evidence="2">DUF1097 domain-containing protein</fullName>
    </submittedName>
</protein>
<dbReference type="Proteomes" id="UP001365405">
    <property type="component" value="Unassembled WGS sequence"/>
</dbReference>
<dbReference type="Pfam" id="PF06496">
    <property type="entry name" value="DUF1097"/>
    <property type="match status" value="1"/>
</dbReference>
<dbReference type="InterPro" id="IPR009476">
    <property type="entry name" value="DUF1097"/>
</dbReference>
<proteinExistence type="predicted"/>
<organism evidence="2 3">
    <name type="scientific">Pseudaquabacterium inlustre</name>
    <dbReference type="NCBI Taxonomy" id="2984192"/>
    <lineage>
        <taxon>Bacteria</taxon>
        <taxon>Pseudomonadati</taxon>
        <taxon>Pseudomonadota</taxon>
        <taxon>Betaproteobacteria</taxon>
        <taxon>Burkholderiales</taxon>
        <taxon>Sphaerotilaceae</taxon>
        <taxon>Pseudaquabacterium</taxon>
    </lineage>
</organism>
<keyword evidence="3" id="KW-1185">Reference proteome</keyword>
<evidence type="ECO:0000313" key="3">
    <source>
        <dbReference type="Proteomes" id="UP001365405"/>
    </source>
</evidence>
<feature type="transmembrane region" description="Helical" evidence="1">
    <location>
        <begin position="130"/>
        <end position="149"/>
    </location>
</feature>
<dbReference type="EMBL" id="JBBUTH010000008">
    <property type="protein sequence ID" value="MEK8051603.1"/>
    <property type="molecule type" value="Genomic_DNA"/>
</dbReference>
<keyword evidence="1" id="KW-0812">Transmembrane</keyword>
<keyword evidence="1" id="KW-1133">Transmembrane helix</keyword>
<dbReference type="RefSeq" id="WP_341411307.1">
    <property type="nucleotide sequence ID" value="NZ_JBBUTH010000008.1"/>
</dbReference>
<evidence type="ECO:0000313" key="2">
    <source>
        <dbReference type="EMBL" id="MEK8051603.1"/>
    </source>
</evidence>
<gene>
    <name evidence="2" type="ORF">AACH10_15240</name>
</gene>
<feature type="transmembrane region" description="Helical" evidence="1">
    <location>
        <begin position="104"/>
        <end position="123"/>
    </location>
</feature>
<evidence type="ECO:0000256" key="1">
    <source>
        <dbReference type="SAM" id="Phobius"/>
    </source>
</evidence>
<keyword evidence="1" id="KW-0472">Membrane</keyword>
<reference evidence="2 3" key="1">
    <citation type="submission" date="2024-04" db="EMBL/GenBank/DDBJ databases">
        <title>Novel species of the genus Ideonella isolated from streams.</title>
        <authorList>
            <person name="Lu H."/>
        </authorList>
    </citation>
    <scope>NUCLEOTIDE SEQUENCE [LARGE SCALE GENOMIC DNA]</scope>
    <source>
        <strain evidence="2 3">DXS22W</strain>
    </source>
</reference>
<name>A0ABU9CIW0_9BURK</name>
<sequence>MSVLFALTFSIGGLAVLATWLFLGPLAALQVQVWQAFVAWACFYHSGGKTAGATKTVVCMAFGALVGMLSVMLAGQLGAVGALAAPVAVGLGAAAIVMAAHVGLLGTIPASVYGFACVAGLILPKGLAPADALLPTLVSIAIGTAFGWLSEFIGGKLTAAPAAA</sequence>